<reference evidence="9 10" key="1">
    <citation type="submission" date="2018-12" db="EMBL/GenBank/DDBJ databases">
        <authorList>
            <consortium name="Pathogen Informatics"/>
        </authorList>
    </citation>
    <scope>NUCLEOTIDE SEQUENCE [LARGE SCALE GENOMIC DNA]</scope>
    <source>
        <strain evidence="9 10">NCTC9419</strain>
    </source>
</reference>
<evidence type="ECO:0000256" key="5">
    <source>
        <dbReference type="ARBA" id="ARBA00022989"/>
    </source>
</evidence>
<keyword evidence="2" id="KW-0813">Transport</keyword>
<feature type="transmembrane region" description="Helical" evidence="7">
    <location>
        <begin position="110"/>
        <end position="130"/>
    </location>
</feature>
<dbReference type="InterPro" id="IPR036259">
    <property type="entry name" value="MFS_trans_sf"/>
</dbReference>
<dbReference type="PROSITE" id="PS50850">
    <property type="entry name" value="MFS"/>
    <property type="match status" value="1"/>
</dbReference>
<feature type="domain" description="Major facilitator superfamily (MFS) profile" evidence="8">
    <location>
        <begin position="17"/>
        <end position="404"/>
    </location>
</feature>
<feature type="transmembrane region" description="Helical" evidence="7">
    <location>
        <begin position="50"/>
        <end position="72"/>
    </location>
</feature>
<keyword evidence="5 7" id="KW-1133">Transmembrane helix</keyword>
<proteinExistence type="predicted"/>
<feature type="transmembrane region" description="Helical" evidence="7">
    <location>
        <begin position="142"/>
        <end position="161"/>
    </location>
</feature>
<sequence>MSVGTFNWERFRTLPAEIHLMLAGTLLTRGAYYMVWPFLAVLLYRQFHLSATAIGALLAVATVCGALSGVYTGWLSDRFGRRRLILGGTTLSALAFVGLCLGNHPALYGVGIAGVSIGCALLESSCKALIGDRVQDKSSRELALYCRYYAINIGAAVGPLFGVTVGLAARSGTFLTTAAVYFCYGILLWRMLRGETARHHPAGASPPPPGFFATCGVMLRHRLFCLLLLCNTLAALVYANFDSSLVQYLTRSGIPDVVHMIAVLVAINALTIVLAQFPLLHLLQRYSSGGRLLIGMLLMLAAQFLFAFSPLSSFFALGIATVILSLGELIVFPTFSVAVDQITPDAVRGSYFGAANLYSLGSALAPLYGGLMLDHLGGRALFLGLAALCALIMVLQGSANALKRTQEEEVQSS</sequence>
<dbReference type="InterPro" id="IPR011701">
    <property type="entry name" value="MFS"/>
</dbReference>
<dbReference type="InterPro" id="IPR020846">
    <property type="entry name" value="MFS_dom"/>
</dbReference>
<evidence type="ECO:0000256" key="4">
    <source>
        <dbReference type="ARBA" id="ARBA00022692"/>
    </source>
</evidence>
<evidence type="ECO:0000313" key="9">
    <source>
        <dbReference type="EMBL" id="VEA73170.1"/>
    </source>
</evidence>
<feature type="transmembrane region" description="Helical" evidence="7">
    <location>
        <begin position="292"/>
        <end position="308"/>
    </location>
</feature>
<evidence type="ECO:0000259" key="8">
    <source>
        <dbReference type="PROSITE" id="PS50850"/>
    </source>
</evidence>
<feature type="transmembrane region" description="Helical" evidence="7">
    <location>
        <begin position="376"/>
        <end position="395"/>
    </location>
</feature>
<dbReference type="EMBL" id="LR134155">
    <property type="protein sequence ID" value="VEA73170.1"/>
    <property type="molecule type" value="Genomic_DNA"/>
</dbReference>
<evidence type="ECO:0000313" key="10">
    <source>
        <dbReference type="Proteomes" id="UP000271603"/>
    </source>
</evidence>
<evidence type="ECO:0000256" key="6">
    <source>
        <dbReference type="ARBA" id="ARBA00023136"/>
    </source>
</evidence>
<organism evidence="9 10">
    <name type="scientific">Serratia rubidaea</name>
    <name type="common">Serratia marinorubra</name>
    <dbReference type="NCBI Taxonomy" id="61652"/>
    <lineage>
        <taxon>Bacteria</taxon>
        <taxon>Pseudomonadati</taxon>
        <taxon>Pseudomonadota</taxon>
        <taxon>Gammaproteobacteria</taxon>
        <taxon>Enterobacterales</taxon>
        <taxon>Yersiniaceae</taxon>
        <taxon>Serratia</taxon>
    </lineage>
</organism>
<dbReference type="Gene3D" id="1.20.1250.20">
    <property type="entry name" value="MFS general substrate transporter like domains"/>
    <property type="match status" value="1"/>
</dbReference>
<protein>
    <submittedName>
        <fullName evidence="9">Putative transporter</fullName>
    </submittedName>
</protein>
<feature type="transmembrane region" description="Helical" evidence="7">
    <location>
        <begin position="314"/>
        <end position="339"/>
    </location>
</feature>
<name>A0A447QT33_SERRU</name>
<gene>
    <name evidence="9" type="ORF">NCTC9419_04794</name>
</gene>
<evidence type="ECO:0000256" key="7">
    <source>
        <dbReference type="SAM" id="Phobius"/>
    </source>
</evidence>
<dbReference type="STRING" id="61652.AXX16_3267"/>
<dbReference type="PROSITE" id="PS00216">
    <property type="entry name" value="SUGAR_TRANSPORT_1"/>
    <property type="match status" value="1"/>
</dbReference>
<dbReference type="Pfam" id="PF07690">
    <property type="entry name" value="MFS_1"/>
    <property type="match status" value="1"/>
</dbReference>
<feature type="transmembrane region" description="Helical" evidence="7">
    <location>
        <begin position="223"/>
        <end position="241"/>
    </location>
</feature>
<feature type="transmembrane region" description="Helical" evidence="7">
    <location>
        <begin position="167"/>
        <end position="189"/>
    </location>
</feature>
<dbReference type="PANTHER" id="PTHR23517:SF2">
    <property type="entry name" value="MULTIDRUG RESISTANCE PROTEIN MDTH"/>
    <property type="match status" value="1"/>
</dbReference>
<dbReference type="GO" id="GO:0022857">
    <property type="term" value="F:transmembrane transporter activity"/>
    <property type="evidence" value="ECO:0007669"/>
    <property type="project" value="InterPro"/>
</dbReference>
<dbReference type="PANTHER" id="PTHR23517">
    <property type="entry name" value="RESISTANCE PROTEIN MDTM, PUTATIVE-RELATED-RELATED"/>
    <property type="match status" value="1"/>
</dbReference>
<dbReference type="Proteomes" id="UP000271603">
    <property type="component" value="Chromosome"/>
</dbReference>
<dbReference type="InterPro" id="IPR005829">
    <property type="entry name" value="Sugar_transporter_CS"/>
</dbReference>
<feature type="transmembrane region" description="Helical" evidence="7">
    <location>
        <begin position="351"/>
        <end position="370"/>
    </location>
</feature>
<feature type="transmembrane region" description="Helical" evidence="7">
    <location>
        <begin position="261"/>
        <end position="280"/>
    </location>
</feature>
<feature type="transmembrane region" description="Helical" evidence="7">
    <location>
        <begin position="20"/>
        <end position="44"/>
    </location>
</feature>
<accession>A0A447QT33</accession>
<keyword evidence="3" id="KW-1003">Cell membrane</keyword>
<evidence type="ECO:0000256" key="3">
    <source>
        <dbReference type="ARBA" id="ARBA00022475"/>
    </source>
</evidence>
<dbReference type="CDD" id="cd17329">
    <property type="entry name" value="MFS_MdtH_MDR_like"/>
    <property type="match status" value="1"/>
</dbReference>
<dbReference type="AlphaFoldDB" id="A0A447QT33"/>
<evidence type="ECO:0000256" key="1">
    <source>
        <dbReference type="ARBA" id="ARBA00004651"/>
    </source>
</evidence>
<keyword evidence="4 7" id="KW-0812">Transmembrane</keyword>
<comment type="subcellular location">
    <subcellularLocation>
        <location evidence="1">Cell membrane</location>
        <topology evidence="1">Multi-pass membrane protein</topology>
    </subcellularLocation>
</comment>
<feature type="transmembrane region" description="Helical" evidence="7">
    <location>
        <begin position="84"/>
        <end position="104"/>
    </location>
</feature>
<dbReference type="InterPro" id="IPR050171">
    <property type="entry name" value="MFS_Transporters"/>
</dbReference>
<dbReference type="SUPFAM" id="SSF103473">
    <property type="entry name" value="MFS general substrate transporter"/>
    <property type="match status" value="1"/>
</dbReference>
<dbReference type="GO" id="GO:0005886">
    <property type="term" value="C:plasma membrane"/>
    <property type="evidence" value="ECO:0007669"/>
    <property type="project" value="UniProtKB-SubCell"/>
</dbReference>
<keyword evidence="6 7" id="KW-0472">Membrane</keyword>
<evidence type="ECO:0000256" key="2">
    <source>
        <dbReference type="ARBA" id="ARBA00022448"/>
    </source>
</evidence>